<evidence type="ECO:0000259" key="2">
    <source>
        <dbReference type="Pfam" id="PF07589"/>
    </source>
</evidence>
<reference evidence="3" key="1">
    <citation type="submission" date="2021-01" db="EMBL/GenBank/DDBJ databases">
        <title>Modified the classification status of verrucomicrobia.</title>
        <authorList>
            <person name="Feng X."/>
        </authorList>
    </citation>
    <scope>NUCLEOTIDE SEQUENCE</scope>
    <source>
        <strain evidence="3">_KCTC 22039</strain>
    </source>
</reference>
<feature type="signal peptide" evidence="1">
    <location>
        <begin position="1"/>
        <end position="21"/>
    </location>
</feature>
<dbReference type="InterPro" id="IPR013424">
    <property type="entry name" value="Ice-binding_C"/>
</dbReference>
<keyword evidence="4" id="KW-1185">Reference proteome</keyword>
<dbReference type="RefSeq" id="WP_200310467.1">
    <property type="nucleotide sequence ID" value="NZ_JAENIM010000021.1"/>
</dbReference>
<comment type="caution">
    <text evidence="3">The sequence shown here is derived from an EMBL/GenBank/DDBJ whole genome shotgun (WGS) entry which is preliminary data.</text>
</comment>
<sequence length="268" mass="27618">MMKLSLIITASLAISSFGLQAATVLYDFNANGNGASDDVAITGAAVGFTEGTVPAASTAKNGERSHSSIAADGENEFFVSSRSFGNHAPSGGVPSPGDETYLTFTLNSTAPDLLDFSSASFSFDATTYNDTSNTSFRMDYQLYADTGDGSGFVAIGGLQSLEGNTAASPAPQSLTTAADESLTGWNLDTNLVRTNSASFTDIDLSSLGAISGDEIIFAIALVGTRNNNINFATTLDNVEISGISVIPEPASSALLGLAGLAFLCRKRR</sequence>
<dbReference type="EMBL" id="JAENIM010000021">
    <property type="protein sequence ID" value="MBK1790436.1"/>
    <property type="molecule type" value="Genomic_DNA"/>
</dbReference>
<accession>A0A8J7SIG9</accession>
<name>A0A8J7SIG9_9BACT</name>
<organism evidence="3 4">
    <name type="scientific">Persicirhabdus sediminis</name>
    <dbReference type="NCBI Taxonomy" id="454144"/>
    <lineage>
        <taxon>Bacteria</taxon>
        <taxon>Pseudomonadati</taxon>
        <taxon>Verrucomicrobiota</taxon>
        <taxon>Verrucomicrobiia</taxon>
        <taxon>Verrucomicrobiales</taxon>
        <taxon>Verrucomicrobiaceae</taxon>
        <taxon>Persicirhabdus</taxon>
    </lineage>
</organism>
<proteinExistence type="predicted"/>
<protein>
    <submittedName>
        <fullName evidence="3">PEP-CTERM sorting domain-containing protein</fullName>
    </submittedName>
</protein>
<evidence type="ECO:0000256" key="1">
    <source>
        <dbReference type="SAM" id="SignalP"/>
    </source>
</evidence>
<gene>
    <name evidence="3" type="ORF">JIN82_04605</name>
</gene>
<feature type="chain" id="PRO_5035314111" evidence="1">
    <location>
        <begin position="22"/>
        <end position="268"/>
    </location>
</feature>
<dbReference type="Pfam" id="PF07589">
    <property type="entry name" value="PEP-CTERM"/>
    <property type="match status" value="1"/>
</dbReference>
<dbReference type="Proteomes" id="UP000624703">
    <property type="component" value="Unassembled WGS sequence"/>
</dbReference>
<keyword evidence="1" id="KW-0732">Signal</keyword>
<evidence type="ECO:0000313" key="4">
    <source>
        <dbReference type="Proteomes" id="UP000624703"/>
    </source>
</evidence>
<feature type="domain" description="Ice-binding protein C-terminal" evidence="2">
    <location>
        <begin position="246"/>
        <end position="268"/>
    </location>
</feature>
<dbReference type="NCBIfam" id="TIGR02595">
    <property type="entry name" value="PEP_CTERM"/>
    <property type="match status" value="1"/>
</dbReference>
<evidence type="ECO:0000313" key="3">
    <source>
        <dbReference type="EMBL" id="MBK1790436.1"/>
    </source>
</evidence>
<dbReference type="AlphaFoldDB" id="A0A8J7SIG9"/>